<dbReference type="AlphaFoldDB" id="A0A1H6MVL1"/>
<organism evidence="2 3">
    <name type="scientific">Rheinheimera pacifica</name>
    <dbReference type="NCBI Taxonomy" id="173990"/>
    <lineage>
        <taxon>Bacteria</taxon>
        <taxon>Pseudomonadati</taxon>
        <taxon>Pseudomonadota</taxon>
        <taxon>Gammaproteobacteria</taxon>
        <taxon>Chromatiales</taxon>
        <taxon>Chromatiaceae</taxon>
        <taxon>Rheinheimera</taxon>
    </lineage>
</organism>
<dbReference type="SUPFAM" id="SSF141371">
    <property type="entry name" value="PilZ domain-like"/>
    <property type="match status" value="1"/>
</dbReference>
<dbReference type="OrthoDB" id="6208912at2"/>
<feature type="domain" description="PilZ" evidence="1">
    <location>
        <begin position="501"/>
        <end position="583"/>
    </location>
</feature>
<name>A0A1H6MVL1_9GAMM</name>
<dbReference type="Proteomes" id="UP000199371">
    <property type="component" value="Unassembled WGS sequence"/>
</dbReference>
<gene>
    <name evidence="2" type="ORF">SAMN05660691_03219</name>
</gene>
<evidence type="ECO:0000313" key="3">
    <source>
        <dbReference type="Proteomes" id="UP000199371"/>
    </source>
</evidence>
<dbReference type="GO" id="GO:0035438">
    <property type="term" value="F:cyclic-di-GMP binding"/>
    <property type="evidence" value="ECO:0007669"/>
    <property type="project" value="InterPro"/>
</dbReference>
<dbReference type="InterPro" id="IPR009875">
    <property type="entry name" value="PilZ_domain"/>
</dbReference>
<dbReference type="EMBL" id="FNXF01000014">
    <property type="protein sequence ID" value="SEI06146.1"/>
    <property type="molecule type" value="Genomic_DNA"/>
</dbReference>
<proteinExistence type="predicted"/>
<evidence type="ECO:0000313" key="2">
    <source>
        <dbReference type="EMBL" id="SEI06146.1"/>
    </source>
</evidence>
<protein>
    <submittedName>
        <fullName evidence="2">PilZ domain-containing protein</fullName>
    </submittedName>
</protein>
<evidence type="ECO:0000259" key="1">
    <source>
        <dbReference type="Pfam" id="PF07238"/>
    </source>
</evidence>
<dbReference type="Gene3D" id="2.40.10.220">
    <property type="entry name" value="predicted glycosyltransferase like domains"/>
    <property type="match status" value="2"/>
</dbReference>
<reference evidence="3" key="1">
    <citation type="submission" date="2016-10" db="EMBL/GenBank/DDBJ databases">
        <authorList>
            <person name="Varghese N."/>
            <person name="Submissions S."/>
        </authorList>
    </citation>
    <scope>NUCLEOTIDE SEQUENCE [LARGE SCALE GENOMIC DNA]</scope>
    <source>
        <strain evidence="3">DSM 17616</strain>
    </source>
</reference>
<feature type="domain" description="PilZ" evidence="1">
    <location>
        <begin position="160"/>
        <end position="261"/>
    </location>
</feature>
<accession>A0A1H6MVL1</accession>
<dbReference type="RefSeq" id="WP_092795540.1">
    <property type="nucleotide sequence ID" value="NZ_FNXF01000014.1"/>
</dbReference>
<sequence>MTAEDLQEYVGVIDRMKSLLNSADFDQVFGLLTSDIPKSKQFLLKMELKRMAQPCNYFIDLRGHVDGDVKPYEYKGKTHYMDNNAIKVFENGLKQYGGYTLGLYEEVRNTENNFRVMHRKETEERVKNALQQSASGKNREEEENLSPQVADIISFGSYTTRRDERMNYAIEVEIELNKQRMTASTSDLSVSGCKVKLTKPVKVNVGAELKLYFTGLEQEFMLGLSDGVLYKVVDTESQGQNHYLRLQRLQNDNEQQFADFLQKFITGNKRRYKVNLDSVCHSMRTKGYEQFYLPRLGSLPVFIAVKDGQPMPMFALTTEYNRAIWHYFLDEQHQAIFDSLLSVKRLKQLLQQSSEEKSTILYCFTHAAKGKLFFYSATSEELAASEQLKELFLGFGASKPSWRVLHCNLLRTAATMAEMPATVPEQYMVKKPASQVPLIKGLLQDLRYIVNLTDISSTNSTFWYQSYQVNQEHLKLLAQFGHKKRPDIPSCEAIPVQYVNLRSESRYLYKTAVMVKDPQNQTELSGHSRDFSSKGLQLETALPVRFNKGDIVQLRLPDMQKISTRHSLSELPYEVMAVSKSHTIMNLRAAETDEPHVGRLFFQQLIQNNRAKLTPAEESPKYPGLAAGLRNMYLNSQNSFALFLHRKGIRYEINTVAKGGGNSCLYQLLNLQHQHSNGVDLNMILRNNAASLQFAQQLKQMKRFDNARSYELFIALPAGITAGNIEPDCRYDYEFSSEQKKHQFVLDALQQGSLFCFRLTLSRTGRPDTDYIAAEMNYISAYAIHKAKQLEEELWSVAGVIDVIDISEEVPWRYGAAANPVNHKVQQQQKLTLQLKQPVT</sequence>
<keyword evidence="3" id="KW-1185">Reference proteome</keyword>
<dbReference type="Pfam" id="PF07238">
    <property type="entry name" value="PilZ"/>
    <property type="match status" value="2"/>
</dbReference>